<dbReference type="Pfam" id="PF19270">
    <property type="entry name" value="FBO_C"/>
    <property type="match status" value="1"/>
</dbReference>
<keyword evidence="3" id="KW-1185">Reference proteome</keyword>
<evidence type="ECO:0000259" key="1">
    <source>
        <dbReference type="Pfam" id="PF19270"/>
    </source>
</evidence>
<gene>
    <name evidence="2" type="ORF">CARUB_v10011906mg</name>
</gene>
<dbReference type="Proteomes" id="UP000029121">
    <property type="component" value="Unassembled WGS sequence"/>
</dbReference>
<dbReference type="InterPro" id="IPR045464">
    <property type="entry name" value="Hrt3/FBXO9_C"/>
</dbReference>
<dbReference type="AlphaFoldDB" id="R0I9N1"/>
<reference evidence="3" key="1">
    <citation type="journal article" date="2013" name="Nat. Genet.">
        <title>The Capsella rubella genome and the genomic consequences of rapid mating system evolution.</title>
        <authorList>
            <person name="Slotte T."/>
            <person name="Hazzouri K.M."/>
            <person name="Agren J.A."/>
            <person name="Koenig D."/>
            <person name="Maumus F."/>
            <person name="Guo Y.L."/>
            <person name="Steige K."/>
            <person name="Platts A.E."/>
            <person name="Escobar J.S."/>
            <person name="Newman L.K."/>
            <person name="Wang W."/>
            <person name="Mandakova T."/>
            <person name="Vello E."/>
            <person name="Smith L.M."/>
            <person name="Henz S.R."/>
            <person name="Steffen J."/>
            <person name="Takuno S."/>
            <person name="Brandvain Y."/>
            <person name="Coop G."/>
            <person name="Andolfatto P."/>
            <person name="Hu T.T."/>
            <person name="Blanchette M."/>
            <person name="Clark R.M."/>
            <person name="Quesneville H."/>
            <person name="Nordborg M."/>
            <person name="Gaut B.S."/>
            <person name="Lysak M.A."/>
            <person name="Jenkins J."/>
            <person name="Grimwood J."/>
            <person name="Chapman J."/>
            <person name="Prochnik S."/>
            <person name="Shu S."/>
            <person name="Rokhsar D."/>
            <person name="Schmutz J."/>
            <person name="Weigel D."/>
            <person name="Wright S.I."/>
        </authorList>
    </citation>
    <scope>NUCLEOTIDE SEQUENCE [LARGE SCALE GENOMIC DNA]</scope>
    <source>
        <strain evidence="3">cv. Monte Gargano</strain>
    </source>
</reference>
<accession>R0I9N1</accession>
<dbReference type="eggNOG" id="KOG2997">
    <property type="taxonomic scope" value="Eukaryota"/>
</dbReference>
<organism evidence="2 3">
    <name type="scientific">Capsella rubella</name>
    <dbReference type="NCBI Taxonomy" id="81985"/>
    <lineage>
        <taxon>Eukaryota</taxon>
        <taxon>Viridiplantae</taxon>
        <taxon>Streptophyta</taxon>
        <taxon>Embryophyta</taxon>
        <taxon>Tracheophyta</taxon>
        <taxon>Spermatophyta</taxon>
        <taxon>Magnoliopsida</taxon>
        <taxon>eudicotyledons</taxon>
        <taxon>Gunneridae</taxon>
        <taxon>Pentapetalae</taxon>
        <taxon>rosids</taxon>
        <taxon>malvids</taxon>
        <taxon>Brassicales</taxon>
        <taxon>Brassicaceae</taxon>
        <taxon>Camelineae</taxon>
        <taxon>Capsella</taxon>
    </lineage>
</organism>
<dbReference type="STRING" id="81985.R0I9N1"/>
<protein>
    <recommendedName>
        <fullName evidence="1">F-box protein Hrt3/FBXO9 C-terminal domain-containing protein</fullName>
    </recommendedName>
</protein>
<name>R0I9N1_9BRAS</name>
<sequence length="131" mass="14856">MTSDLYGVHVRPVSPFGSTSRKPHYDPALIHRVLPDELLFEVEQLVYAESGGLYVSRNTYIRAGITEWSFTKPVHINSSQKLKDVAKYMNFKASKSDSLYKGTYTLSMSNDKVEQSVLNLPPEKMDYFVTG</sequence>
<feature type="domain" description="F-box protein Hrt3/FBXO9 C-terminal" evidence="1">
    <location>
        <begin position="51"/>
        <end position="76"/>
    </location>
</feature>
<proteinExistence type="predicted"/>
<evidence type="ECO:0000313" key="3">
    <source>
        <dbReference type="Proteomes" id="UP000029121"/>
    </source>
</evidence>
<evidence type="ECO:0000313" key="2">
    <source>
        <dbReference type="EMBL" id="EOA39114.1"/>
    </source>
</evidence>
<dbReference type="EMBL" id="KB870805">
    <property type="protein sequence ID" value="EOA39114.1"/>
    <property type="molecule type" value="Genomic_DNA"/>
</dbReference>